<reference evidence="1" key="2">
    <citation type="submission" date="2014-03" db="EMBL/GenBank/DDBJ databases">
        <title>The whipworm genome and dual-species transcriptomics of an intimate host-pathogen interaction.</title>
        <authorList>
            <person name="Foth B.J."/>
            <person name="Tsai I.J."/>
            <person name="Reid A.J."/>
            <person name="Bancroft A.J."/>
            <person name="Nichol S."/>
            <person name="Tracey A."/>
            <person name="Holroyd N."/>
            <person name="Cotton J.A."/>
            <person name="Stanley E.J."/>
            <person name="Zarowiecki M."/>
            <person name="Liu J.Z."/>
            <person name="Huckvale T."/>
            <person name="Cooper P.J."/>
            <person name="Grencis R.K."/>
            <person name="Berriman M."/>
        </authorList>
    </citation>
    <scope>NUCLEOTIDE SEQUENCE [LARGE SCALE GENOMIC DNA]</scope>
</reference>
<dbReference type="SUPFAM" id="SSF109604">
    <property type="entry name" value="HD-domain/PDEase-like"/>
    <property type="match status" value="1"/>
</dbReference>
<reference evidence="1" key="1">
    <citation type="submission" date="2014-01" db="EMBL/GenBank/DDBJ databases">
        <authorList>
            <person name="Aslett M."/>
        </authorList>
    </citation>
    <scope>NUCLEOTIDE SEQUENCE</scope>
</reference>
<evidence type="ECO:0000313" key="1">
    <source>
        <dbReference type="EMBL" id="CDW56184.1"/>
    </source>
</evidence>
<dbReference type="STRING" id="36087.A0A077Z8W2"/>
<dbReference type="AlphaFoldDB" id="A0A077Z8W2"/>
<sequence>MEAAAEELKRRWNLLNADAVDEVKSAWWKRILEAYTAPNRHFHNILLIHRTFLLYDRCKHLLTNQYALAFAIFFHDICYDATSNSNEHESALEFQKFSKETVIKQPECIIDLIERRGIMEQDGTKIGDAEYFSDLQLAVIGSSEQEYEEYKRNLRLECCHLNNDAYRAQRLKLLKTLLLIPNIFRTNFFRELFEKQSRKNVQKEIDELLTEK</sequence>
<dbReference type="OrthoDB" id="330671at2759"/>
<dbReference type="PANTHER" id="PTHR21174">
    <property type="match status" value="1"/>
</dbReference>
<evidence type="ECO:0000313" key="2">
    <source>
        <dbReference type="Proteomes" id="UP000030665"/>
    </source>
</evidence>
<dbReference type="PANTHER" id="PTHR21174:SF0">
    <property type="entry name" value="HD PHOSPHOHYDROLASE FAMILY PROTEIN-RELATED"/>
    <property type="match status" value="1"/>
</dbReference>
<name>A0A077Z8W2_TRITR</name>
<dbReference type="PIRSF" id="PIRSF035170">
    <property type="entry name" value="HD_phosphohydro"/>
    <property type="match status" value="1"/>
</dbReference>
<gene>
    <name evidence="1" type="ORF">TTRE_0000445901</name>
</gene>
<accession>A0A077Z8W2</accession>
<dbReference type="Proteomes" id="UP000030665">
    <property type="component" value="Unassembled WGS sequence"/>
</dbReference>
<keyword evidence="2" id="KW-1185">Reference proteome</keyword>
<dbReference type="InterPro" id="IPR009218">
    <property type="entry name" value="HD_phosphohydro"/>
</dbReference>
<dbReference type="EMBL" id="HG806016">
    <property type="protein sequence ID" value="CDW56184.1"/>
    <property type="molecule type" value="Genomic_DNA"/>
</dbReference>
<proteinExistence type="predicted"/>
<protein>
    <submittedName>
        <fullName evidence="1">Uncharacterized protein</fullName>
    </submittedName>
</protein>
<organism evidence="1 2">
    <name type="scientific">Trichuris trichiura</name>
    <name type="common">Whipworm</name>
    <name type="synonym">Trichocephalus trichiurus</name>
    <dbReference type="NCBI Taxonomy" id="36087"/>
    <lineage>
        <taxon>Eukaryota</taxon>
        <taxon>Metazoa</taxon>
        <taxon>Ecdysozoa</taxon>
        <taxon>Nematoda</taxon>
        <taxon>Enoplea</taxon>
        <taxon>Dorylaimia</taxon>
        <taxon>Trichinellida</taxon>
        <taxon>Trichuridae</taxon>
        <taxon>Trichuris</taxon>
    </lineage>
</organism>